<dbReference type="GO" id="GO:0065002">
    <property type="term" value="P:intracellular protein transmembrane transport"/>
    <property type="evidence" value="ECO:0007669"/>
    <property type="project" value="TreeGrafter"/>
</dbReference>
<comment type="caution">
    <text evidence="12">The sequence shown here is derived from an EMBL/GenBank/DDBJ whole genome shotgun (WGS) entry which is preliminary data.</text>
</comment>
<dbReference type="GO" id="GO:0009306">
    <property type="term" value="P:protein secretion"/>
    <property type="evidence" value="ECO:0007669"/>
    <property type="project" value="UniProtKB-UniRule"/>
</dbReference>
<dbReference type="Pfam" id="PF03840">
    <property type="entry name" value="SecG"/>
    <property type="match status" value="1"/>
</dbReference>
<evidence type="ECO:0000256" key="2">
    <source>
        <dbReference type="ARBA" id="ARBA00008445"/>
    </source>
</evidence>
<keyword evidence="10 11" id="KW-0472">Membrane</keyword>
<evidence type="ECO:0000256" key="10">
    <source>
        <dbReference type="ARBA" id="ARBA00023136"/>
    </source>
</evidence>
<dbReference type="PANTHER" id="PTHR34182">
    <property type="entry name" value="PROTEIN-EXPORT MEMBRANE PROTEIN SECG"/>
    <property type="match status" value="1"/>
</dbReference>
<keyword evidence="7 11" id="KW-0653">Protein transport</keyword>
<name>A0A831K4M3_9GAMM</name>
<dbReference type="GO" id="GO:0005886">
    <property type="term" value="C:plasma membrane"/>
    <property type="evidence" value="ECO:0007669"/>
    <property type="project" value="UniProtKB-SubCell"/>
</dbReference>
<gene>
    <name evidence="12" type="primary">secG</name>
    <name evidence="12" type="ORF">ENG92_06090</name>
</gene>
<keyword evidence="9 11" id="KW-0811">Translocation</keyword>
<dbReference type="AlphaFoldDB" id="A0A831K4M3"/>
<feature type="transmembrane region" description="Helical" evidence="11">
    <location>
        <begin position="51"/>
        <end position="74"/>
    </location>
</feature>
<evidence type="ECO:0000256" key="1">
    <source>
        <dbReference type="ARBA" id="ARBA00004651"/>
    </source>
</evidence>
<dbReference type="NCBIfam" id="TIGR00810">
    <property type="entry name" value="secG"/>
    <property type="match status" value="1"/>
</dbReference>
<evidence type="ECO:0000256" key="8">
    <source>
        <dbReference type="ARBA" id="ARBA00022989"/>
    </source>
</evidence>
<comment type="similarity">
    <text evidence="2 11">Belongs to the SecG family.</text>
</comment>
<evidence type="ECO:0000256" key="4">
    <source>
        <dbReference type="ARBA" id="ARBA00022448"/>
    </source>
</evidence>
<keyword evidence="8 11" id="KW-1133">Transmembrane helix</keyword>
<dbReference type="EMBL" id="DRCV01000272">
    <property type="protein sequence ID" value="HDK38567.1"/>
    <property type="molecule type" value="Genomic_DNA"/>
</dbReference>
<protein>
    <recommendedName>
        <fullName evidence="3 11">Protein-export membrane protein SecG</fullName>
    </recommendedName>
</protein>
<dbReference type="InterPro" id="IPR004692">
    <property type="entry name" value="SecG"/>
</dbReference>
<comment type="subcellular location">
    <subcellularLocation>
        <location evidence="1 11">Cell membrane</location>
        <topology evidence="1 11">Multi-pass membrane protein</topology>
    </subcellularLocation>
</comment>
<reference evidence="12" key="1">
    <citation type="journal article" date="2020" name="mSystems">
        <title>Genome- and Community-Level Interaction Insights into Carbon Utilization and Element Cycling Functions of Hydrothermarchaeota in Hydrothermal Sediment.</title>
        <authorList>
            <person name="Zhou Z."/>
            <person name="Liu Y."/>
            <person name="Xu W."/>
            <person name="Pan J."/>
            <person name="Luo Z.H."/>
            <person name="Li M."/>
        </authorList>
    </citation>
    <scope>NUCLEOTIDE SEQUENCE [LARGE SCALE GENOMIC DNA]</scope>
    <source>
        <strain evidence="12">HyVt-26</strain>
    </source>
</reference>
<keyword evidence="6 11" id="KW-0812">Transmembrane</keyword>
<accession>A0A831K4M3</accession>
<dbReference type="PRINTS" id="PR01651">
    <property type="entry name" value="SECGEXPORT"/>
</dbReference>
<evidence type="ECO:0000256" key="5">
    <source>
        <dbReference type="ARBA" id="ARBA00022475"/>
    </source>
</evidence>
<organism evidence="12">
    <name type="scientific">Thiolapillus brandeum</name>
    <dbReference type="NCBI Taxonomy" id="1076588"/>
    <lineage>
        <taxon>Bacteria</taxon>
        <taxon>Pseudomonadati</taxon>
        <taxon>Pseudomonadota</taxon>
        <taxon>Gammaproteobacteria</taxon>
        <taxon>Chromatiales</taxon>
        <taxon>Sedimenticolaceae</taxon>
        <taxon>Thiolapillus</taxon>
    </lineage>
</organism>
<proteinExistence type="inferred from homology"/>
<comment type="caution">
    <text evidence="11">Lacks conserved residue(s) required for the propagation of feature annotation.</text>
</comment>
<dbReference type="GO" id="GO:0015450">
    <property type="term" value="F:protein-transporting ATPase activity"/>
    <property type="evidence" value="ECO:0007669"/>
    <property type="project" value="UniProtKB-UniRule"/>
</dbReference>
<evidence type="ECO:0000256" key="9">
    <source>
        <dbReference type="ARBA" id="ARBA00023010"/>
    </source>
</evidence>
<evidence type="ECO:0000256" key="6">
    <source>
        <dbReference type="ARBA" id="ARBA00022692"/>
    </source>
</evidence>
<dbReference type="PANTHER" id="PTHR34182:SF1">
    <property type="entry name" value="PROTEIN-EXPORT MEMBRANE PROTEIN SECG"/>
    <property type="match status" value="1"/>
</dbReference>
<evidence type="ECO:0000256" key="7">
    <source>
        <dbReference type="ARBA" id="ARBA00022927"/>
    </source>
</evidence>
<evidence type="ECO:0000256" key="3">
    <source>
        <dbReference type="ARBA" id="ARBA00017876"/>
    </source>
</evidence>
<sequence length="133" mass="13600">MHTILVVVHLFLSIGLIGLILIQHGKGADAGAAFGSGASSTVFGARGSANFLSRTTGVLALLFFVTSLALAWMAMQTARDAGLMIDVQTTETQPIPAAESDLPAIPAAADTSEVPMVPVSAEPVEAPAEPKSE</sequence>
<comment type="function">
    <text evidence="11">Involved in protein export. Participates in an early event of protein translocation.</text>
</comment>
<evidence type="ECO:0000256" key="11">
    <source>
        <dbReference type="RuleBase" id="RU365087"/>
    </source>
</evidence>
<keyword evidence="5 11" id="KW-1003">Cell membrane</keyword>
<evidence type="ECO:0000313" key="12">
    <source>
        <dbReference type="EMBL" id="HDK38567.1"/>
    </source>
</evidence>
<dbReference type="Proteomes" id="UP000885822">
    <property type="component" value="Unassembled WGS sequence"/>
</dbReference>
<keyword evidence="4 11" id="KW-0813">Transport</keyword>
<dbReference type="GO" id="GO:0043952">
    <property type="term" value="P:protein transport by the Sec complex"/>
    <property type="evidence" value="ECO:0007669"/>
    <property type="project" value="TreeGrafter"/>
</dbReference>